<keyword evidence="2" id="KW-0067">ATP-binding</keyword>
<name>A0A2N8S077_STUST</name>
<evidence type="ECO:0000313" key="2">
    <source>
        <dbReference type="EMBL" id="PNF80030.1"/>
    </source>
</evidence>
<dbReference type="AlphaFoldDB" id="A0A2N8S077"/>
<accession>A0A2N8S077</accession>
<comment type="caution">
    <text evidence="2">The sequence shown here is derived from an EMBL/GenBank/DDBJ whole genome shotgun (WGS) entry which is preliminary data.</text>
</comment>
<dbReference type="InterPro" id="IPR049945">
    <property type="entry name" value="AAA_22"/>
</dbReference>
<dbReference type="Pfam" id="PF13401">
    <property type="entry name" value="AAA_22"/>
    <property type="match status" value="1"/>
</dbReference>
<organism evidence="2 3">
    <name type="scientific">Stutzerimonas stutzeri</name>
    <name type="common">Pseudomonas stutzeri</name>
    <dbReference type="NCBI Taxonomy" id="316"/>
    <lineage>
        <taxon>Bacteria</taxon>
        <taxon>Pseudomonadati</taxon>
        <taxon>Pseudomonadota</taxon>
        <taxon>Gammaproteobacteria</taxon>
        <taxon>Pseudomonadales</taxon>
        <taxon>Pseudomonadaceae</taxon>
        <taxon>Stutzerimonas</taxon>
    </lineage>
</organism>
<dbReference type="GO" id="GO:0005524">
    <property type="term" value="F:ATP binding"/>
    <property type="evidence" value="ECO:0007669"/>
    <property type="project" value="UniProtKB-KW"/>
</dbReference>
<keyword evidence="2" id="KW-0547">Nucleotide-binding</keyword>
<dbReference type="OrthoDB" id="8903747at2"/>
<sequence length="320" mass="36530">MLDLNDPGIREDILDSHPIIKGRSLILTPMIEDAYKKIREKVWLRHSGLFLYAQPRMGKTSCLTAVQKMLNYEYPEKYTSQLEADGTKSANFMKDLVKAAHLFHKSRELYPELLERYLGHVEAQLAAVDGDHFILLIGEMQNVSRDHYGVLLTIHNRLKQRKISMTTVGFAQPQILNRRSSLFVGEATNLIARFLSEPVPFPGCVSKDYLRGILKSFDQESEFPEGSGWTYTRFFFPSAFAAGFKLGIYLDLIWGALSEIDRAGVNHLPMEHVFRIIEHLLLANRRDDSASFRLDEPIIKEAIDSSGVRQFVELMKRAAP</sequence>
<proteinExistence type="predicted"/>
<feature type="domain" description="ORC1/DEAH AAA+ ATPase" evidence="1">
    <location>
        <begin position="49"/>
        <end position="172"/>
    </location>
</feature>
<evidence type="ECO:0000313" key="3">
    <source>
        <dbReference type="Proteomes" id="UP000235925"/>
    </source>
</evidence>
<dbReference type="SUPFAM" id="SSF52540">
    <property type="entry name" value="P-loop containing nucleoside triphosphate hydrolases"/>
    <property type="match status" value="1"/>
</dbReference>
<dbReference type="EMBL" id="POUN01000004">
    <property type="protein sequence ID" value="PNF80030.1"/>
    <property type="molecule type" value="Genomic_DNA"/>
</dbReference>
<dbReference type="RefSeq" id="WP_102825916.1">
    <property type="nucleotide sequence ID" value="NZ_CP139348.1"/>
</dbReference>
<gene>
    <name evidence="2" type="ORF">CXK92_15560</name>
</gene>
<dbReference type="GO" id="GO:0016887">
    <property type="term" value="F:ATP hydrolysis activity"/>
    <property type="evidence" value="ECO:0007669"/>
    <property type="project" value="InterPro"/>
</dbReference>
<dbReference type="InterPro" id="IPR027417">
    <property type="entry name" value="P-loop_NTPase"/>
</dbReference>
<reference evidence="2 3" key="1">
    <citation type="submission" date="2018-01" db="EMBL/GenBank/DDBJ databases">
        <title>Denitrification phenotypes of diverse strains of Pseudomonas stutzeri.</title>
        <authorList>
            <person name="Milligan D.A."/>
            <person name="Bergaust L."/>
            <person name="Bakken L.R."/>
            <person name="Frostegard A."/>
        </authorList>
    </citation>
    <scope>NUCLEOTIDE SEQUENCE [LARGE SCALE GENOMIC DNA]</scope>
    <source>
        <strain evidence="2 3">KC</strain>
    </source>
</reference>
<protein>
    <submittedName>
        <fullName evidence="2">ATP-binding protein</fullName>
    </submittedName>
</protein>
<dbReference type="Proteomes" id="UP000235925">
    <property type="component" value="Unassembled WGS sequence"/>
</dbReference>
<evidence type="ECO:0000259" key="1">
    <source>
        <dbReference type="Pfam" id="PF13401"/>
    </source>
</evidence>